<dbReference type="STRING" id="1542390.KX01_207"/>
<feature type="signal peptide" evidence="1">
    <location>
        <begin position="1"/>
        <end position="21"/>
    </location>
</feature>
<dbReference type="Proteomes" id="UP000182521">
    <property type="component" value="Chromosome"/>
</dbReference>
<dbReference type="Gene3D" id="3.40.50.1820">
    <property type="entry name" value="alpha/beta hydrolase"/>
    <property type="match status" value="1"/>
</dbReference>
<dbReference type="EMBL" id="CP009654">
    <property type="protein sequence ID" value="APC96622.1"/>
    <property type="molecule type" value="Genomic_DNA"/>
</dbReference>
<dbReference type="InterPro" id="IPR000073">
    <property type="entry name" value="AB_hydrolase_1"/>
</dbReference>
<evidence type="ECO:0000256" key="1">
    <source>
        <dbReference type="SAM" id="SignalP"/>
    </source>
</evidence>
<dbReference type="RefSeq" id="WP_071663231.1">
    <property type="nucleotide sequence ID" value="NZ_CP009654.1"/>
</dbReference>
<keyword evidence="3" id="KW-0378">Hydrolase</keyword>
<protein>
    <submittedName>
        <fullName evidence="3">Dienelactone hydrolase family protein</fullName>
    </submittedName>
</protein>
<dbReference type="OrthoDB" id="9780134at2"/>
<dbReference type="GO" id="GO:0016020">
    <property type="term" value="C:membrane"/>
    <property type="evidence" value="ECO:0007669"/>
    <property type="project" value="TreeGrafter"/>
</dbReference>
<gene>
    <name evidence="3" type="ORF">KX01_207</name>
</gene>
<dbReference type="InterPro" id="IPR029058">
    <property type="entry name" value="AB_hydrolase_fold"/>
</dbReference>
<feature type="chain" id="PRO_5009613952" evidence="1">
    <location>
        <begin position="22"/>
        <end position="362"/>
    </location>
</feature>
<dbReference type="KEGG" id="frc:KX01_207"/>
<dbReference type="SUPFAM" id="SSF53474">
    <property type="entry name" value="alpha/beta-Hydrolases"/>
    <property type="match status" value="1"/>
</dbReference>
<keyword evidence="1" id="KW-0732">Signal</keyword>
<name>A0A1J0KSK1_9GAMM</name>
<dbReference type="PANTHER" id="PTHR43798:SF33">
    <property type="entry name" value="HYDROLASE, PUTATIVE (AFU_ORTHOLOGUE AFUA_2G14860)-RELATED"/>
    <property type="match status" value="1"/>
</dbReference>
<accession>A0A1J0KSK1</accession>
<dbReference type="InterPro" id="IPR050266">
    <property type="entry name" value="AB_hydrolase_sf"/>
</dbReference>
<evidence type="ECO:0000313" key="4">
    <source>
        <dbReference type="Proteomes" id="UP000182521"/>
    </source>
</evidence>
<dbReference type="AlphaFoldDB" id="A0A1J0KSK1"/>
<proteinExistence type="predicted"/>
<sequence>MKNYKFLIILFISIFISSVYAKDIDSSDYYIKYNDQKIHLKEKRVSEKDFKGTIMLLNPLSIPSLSAFDIHGYSLMDSLAENGYDVWAIDFIGEGTSSYPESMTKFNTPIGFYPTQKGVYPLQAKEAVKELNAAIDFILEKNKQKSLDLLGWSWGSIVAAMYSIEYQQKVDHLVLYGSMYSSHLKKSLEPLFIKPYAGKDGQFSNNLPAYQSVPWKMVENHWKMMLGIPWKNIDHHGEMMIGENEDIVSNSVINKVGDVYVKIDPNPNPHVKNSLRRPMGPMKDLYSIWNGKPIYDISKLKTPTLVIYGDRDFFADHYLYEKLTNTKYKQLKEIQHATHWLIYEKTRQEFIDDVINFLNRKQ</sequence>
<organism evidence="3 4">
    <name type="scientific">Francisella frigiditurris</name>
    <dbReference type="NCBI Taxonomy" id="1542390"/>
    <lineage>
        <taxon>Bacteria</taxon>
        <taxon>Pseudomonadati</taxon>
        <taxon>Pseudomonadota</taxon>
        <taxon>Gammaproteobacteria</taxon>
        <taxon>Thiotrichales</taxon>
        <taxon>Francisellaceae</taxon>
        <taxon>Francisella</taxon>
    </lineage>
</organism>
<dbReference type="GO" id="GO:0016787">
    <property type="term" value="F:hydrolase activity"/>
    <property type="evidence" value="ECO:0007669"/>
    <property type="project" value="UniProtKB-KW"/>
</dbReference>
<reference evidence="4" key="1">
    <citation type="submission" date="2014-10" db="EMBL/GenBank/DDBJ databases">
        <authorList>
            <person name="Kuske C.R."/>
            <person name="Challacombe J.F."/>
            <person name="Daligault H.E."/>
            <person name="Davenport K.W."/>
            <person name="Johnson S.L."/>
            <person name="Siddaramappa S."/>
            <person name="Petersen J.M."/>
        </authorList>
    </citation>
    <scope>NUCLEOTIDE SEQUENCE [LARGE SCALE GENOMIC DNA]</scope>
    <source>
        <strain evidence="4">CA97-1460</strain>
    </source>
</reference>
<evidence type="ECO:0000313" key="3">
    <source>
        <dbReference type="EMBL" id="APC96622.1"/>
    </source>
</evidence>
<feature type="domain" description="AB hydrolase-1" evidence="2">
    <location>
        <begin position="73"/>
        <end position="200"/>
    </location>
</feature>
<dbReference type="PANTHER" id="PTHR43798">
    <property type="entry name" value="MONOACYLGLYCEROL LIPASE"/>
    <property type="match status" value="1"/>
</dbReference>
<dbReference type="Pfam" id="PF00561">
    <property type="entry name" value="Abhydrolase_1"/>
    <property type="match status" value="1"/>
</dbReference>
<evidence type="ECO:0000259" key="2">
    <source>
        <dbReference type="Pfam" id="PF00561"/>
    </source>
</evidence>
<keyword evidence="4" id="KW-1185">Reference proteome</keyword>